<evidence type="ECO:0000313" key="3">
    <source>
        <dbReference type="EMBL" id="MFC4617622.1"/>
    </source>
</evidence>
<comment type="caution">
    <text evidence="3">The sequence shown here is derived from an EMBL/GenBank/DDBJ whole genome shotgun (WGS) entry which is preliminary data.</text>
</comment>
<dbReference type="EMBL" id="JBHSFW010000001">
    <property type="protein sequence ID" value="MFC4617622.1"/>
    <property type="molecule type" value="Genomic_DNA"/>
</dbReference>
<proteinExistence type="predicted"/>
<keyword evidence="1" id="KW-1133">Transmembrane helix</keyword>
<evidence type="ECO:0000256" key="1">
    <source>
        <dbReference type="SAM" id="Phobius"/>
    </source>
</evidence>
<keyword evidence="1" id="KW-0472">Membrane</keyword>
<accession>A0ABV9GKH6</accession>
<feature type="domain" description="DUF2154" evidence="2">
    <location>
        <begin position="62"/>
        <end position="151"/>
    </location>
</feature>
<reference evidence="4" key="1">
    <citation type="journal article" date="2019" name="Int. J. Syst. Evol. Microbiol.">
        <title>The Global Catalogue of Microorganisms (GCM) 10K type strain sequencing project: providing services to taxonomists for standard genome sequencing and annotation.</title>
        <authorList>
            <consortium name="The Broad Institute Genomics Platform"/>
            <consortium name="The Broad Institute Genome Sequencing Center for Infectious Disease"/>
            <person name="Wu L."/>
            <person name="Ma J."/>
        </authorList>
    </citation>
    <scope>NUCLEOTIDE SEQUENCE [LARGE SCALE GENOMIC DNA]</scope>
    <source>
        <strain evidence="4">CGMCC 1.16306</strain>
    </source>
</reference>
<evidence type="ECO:0000259" key="2">
    <source>
        <dbReference type="Pfam" id="PF17115"/>
    </source>
</evidence>
<dbReference type="Proteomes" id="UP001596022">
    <property type="component" value="Unassembled WGS sequence"/>
</dbReference>
<keyword evidence="1" id="KW-0812">Transmembrane</keyword>
<keyword evidence="4" id="KW-1185">Reference proteome</keyword>
<evidence type="ECO:0000313" key="4">
    <source>
        <dbReference type="Proteomes" id="UP001596022"/>
    </source>
</evidence>
<dbReference type="RefSeq" id="WP_376844655.1">
    <property type="nucleotide sequence ID" value="NZ_JBHSFW010000001.1"/>
</dbReference>
<sequence>MKHALLGKIAIAATIVFLIGVCGTIAFGFQKSIFQWDFTTPKTKVVSLDEANTKKETVGLEGAKSADVDIYLGAGTLDLSGDSEPLMTGTFTYNKALKPLVKYDVKGHQGHLKIHQTDPPFKVRLGDNKFNRWKIQLNKDVPLNLSVRSGAAKSTLNLAGLRLRHFRANLDVGESTIDLRGNWKNSFDVDISAGVGKTTILLPRNTGVEVKVEQSLSKVTTSGLKKLGDRYYNQAYDTSKIQIKIDMAMDVGKALLKVGD</sequence>
<dbReference type="InterPro" id="IPR031346">
    <property type="entry name" value="DUF2154_N"/>
</dbReference>
<feature type="transmembrane region" description="Helical" evidence="1">
    <location>
        <begin position="6"/>
        <end position="29"/>
    </location>
</feature>
<dbReference type="Pfam" id="PF17115">
    <property type="entry name" value="Toast_rack_N"/>
    <property type="match status" value="1"/>
</dbReference>
<name>A0ABV9GKH6_9BACL</name>
<protein>
    <submittedName>
        <fullName evidence="3">Toast rack family protein</fullName>
    </submittedName>
</protein>
<organism evidence="3 4">
    <name type="scientific">Camelliibacillus cellulosilyticus</name>
    <dbReference type="NCBI Taxonomy" id="2174486"/>
    <lineage>
        <taxon>Bacteria</taxon>
        <taxon>Bacillati</taxon>
        <taxon>Bacillota</taxon>
        <taxon>Bacilli</taxon>
        <taxon>Bacillales</taxon>
        <taxon>Sporolactobacillaceae</taxon>
        <taxon>Camelliibacillus</taxon>
    </lineage>
</organism>
<gene>
    <name evidence="3" type="ORF">ACFO4N_02635</name>
</gene>